<sequence>MTFKQFMEDFHWGGAQVRLERGMPKKLVGELKRKFTTFSHLWMELTSPITFTNDDLIGMNLSYDDALIILAAIANFNIQRILIDNGSSTGILFISTFAKMKIG</sequence>
<accession>A0A7J0HFR9</accession>
<proteinExistence type="predicted"/>
<reference evidence="1 2" key="1">
    <citation type="submission" date="2019-07" db="EMBL/GenBank/DDBJ databases">
        <title>De Novo Assembly of kiwifruit Actinidia rufa.</title>
        <authorList>
            <person name="Sugita-Konishi S."/>
            <person name="Sato K."/>
            <person name="Mori E."/>
            <person name="Abe Y."/>
            <person name="Kisaki G."/>
            <person name="Hamano K."/>
            <person name="Suezawa K."/>
            <person name="Otani M."/>
            <person name="Fukuda T."/>
            <person name="Manabe T."/>
            <person name="Gomi K."/>
            <person name="Tabuchi M."/>
            <person name="Akimitsu K."/>
            <person name="Kataoka I."/>
        </authorList>
    </citation>
    <scope>NUCLEOTIDE SEQUENCE [LARGE SCALE GENOMIC DNA]</scope>
    <source>
        <strain evidence="2">cv. Fuchu</strain>
    </source>
</reference>
<organism evidence="1 2">
    <name type="scientific">Actinidia rufa</name>
    <dbReference type="NCBI Taxonomy" id="165716"/>
    <lineage>
        <taxon>Eukaryota</taxon>
        <taxon>Viridiplantae</taxon>
        <taxon>Streptophyta</taxon>
        <taxon>Embryophyta</taxon>
        <taxon>Tracheophyta</taxon>
        <taxon>Spermatophyta</taxon>
        <taxon>Magnoliopsida</taxon>
        <taxon>eudicotyledons</taxon>
        <taxon>Gunneridae</taxon>
        <taxon>Pentapetalae</taxon>
        <taxon>asterids</taxon>
        <taxon>Ericales</taxon>
        <taxon>Actinidiaceae</taxon>
        <taxon>Actinidia</taxon>
    </lineage>
</organism>
<dbReference type="AlphaFoldDB" id="A0A7J0HFR9"/>
<evidence type="ECO:0000313" key="1">
    <source>
        <dbReference type="EMBL" id="GFZ21474.1"/>
    </source>
</evidence>
<protein>
    <submittedName>
        <fullName evidence="1">Uncharacterized protein</fullName>
    </submittedName>
</protein>
<dbReference type="OrthoDB" id="1752268at2759"/>
<name>A0A7J0HFR9_9ERIC</name>
<keyword evidence="2" id="KW-1185">Reference proteome</keyword>
<comment type="caution">
    <text evidence="1">The sequence shown here is derived from an EMBL/GenBank/DDBJ whole genome shotgun (WGS) entry which is preliminary data.</text>
</comment>
<dbReference type="EMBL" id="BJWL01000029">
    <property type="protein sequence ID" value="GFZ21474.1"/>
    <property type="molecule type" value="Genomic_DNA"/>
</dbReference>
<gene>
    <name evidence="1" type="ORF">Acr_29g0006360</name>
</gene>
<dbReference type="Proteomes" id="UP000585474">
    <property type="component" value="Unassembled WGS sequence"/>
</dbReference>
<evidence type="ECO:0000313" key="2">
    <source>
        <dbReference type="Proteomes" id="UP000585474"/>
    </source>
</evidence>